<keyword evidence="3" id="KW-0443">Lipid metabolism</keyword>
<keyword evidence="1 6" id="KW-0436">Ligase</keyword>
<dbReference type="Gene3D" id="3.40.50.12780">
    <property type="entry name" value="N-terminal domain of ligase-like"/>
    <property type="match status" value="1"/>
</dbReference>
<dbReference type="AlphaFoldDB" id="A0AAD9Q5X8"/>
<evidence type="ECO:0000256" key="4">
    <source>
        <dbReference type="ARBA" id="ARBA00026121"/>
    </source>
</evidence>
<dbReference type="InterPro" id="IPR000873">
    <property type="entry name" value="AMP-dep_synth/lig_dom"/>
</dbReference>
<keyword evidence="2" id="KW-0276">Fatty acid metabolism</keyword>
<gene>
    <name evidence="6" type="ORF">P5673_022960</name>
</gene>
<evidence type="ECO:0000256" key="2">
    <source>
        <dbReference type="ARBA" id="ARBA00022832"/>
    </source>
</evidence>
<reference evidence="6" key="1">
    <citation type="journal article" date="2023" name="G3 (Bethesda)">
        <title>Whole genome assembly and annotation of the endangered Caribbean coral Acropora cervicornis.</title>
        <authorList>
            <person name="Selwyn J.D."/>
            <person name="Vollmer S.V."/>
        </authorList>
    </citation>
    <scope>NUCLEOTIDE SEQUENCE</scope>
    <source>
        <strain evidence="6">K2</strain>
    </source>
</reference>
<evidence type="ECO:0000313" key="6">
    <source>
        <dbReference type="EMBL" id="KAK2555330.1"/>
    </source>
</evidence>
<evidence type="ECO:0000256" key="3">
    <source>
        <dbReference type="ARBA" id="ARBA00023098"/>
    </source>
</evidence>
<evidence type="ECO:0000259" key="5">
    <source>
        <dbReference type="Pfam" id="PF00501"/>
    </source>
</evidence>
<dbReference type="EMBL" id="JARQWQ010000063">
    <property type="protein sequence ID" value="KAK2555330.1"/>
    <property type="molecule type" value="Genomic_DNA"/>
</dbReference>
<dbReference type="SUPFAM" id="SSF56801">
    <property type="entry name" value="Acetyl-CoA synthetase-like"/>
    <property type="match status" value="1"/>
</dbReference>
<dbReference type="Pfam" id="PF23562">
    <property type="entry name" value="AMP-binding_C_3"/>
    <property type="match status" value="1"/>
</dbReference>
<dbReference type="PANTHER" id="PTHR43272">
    <property type="entry name" value="LONG-CHAIN-FATTY-ACID--COA LIGASE"/>
    <property type="match status" value="1"/>
</dbReference>
<dbReference type="Pfam" id="PF00501">
    <property type="entry name" value="AMP-binding"/>
    <property type="match status" value="1"/>
</dbReference>
<name>A0AAD9Q5X8_ACRCE</name>
<protein>
    <recommendedName>
        <fullName evidence="4">long-chain-fatty-acid--CoA ligase</fullName>
        <ecNumber evidence="4">6.2.1.3</ecNumber>
    </recommendedName>
</protein>
<sequence>MEKINEQARQMSGLGRMIGKWAQGVALQGNMNKENREKVPYGWTVATRLVLNKIRVALGLDRCRLCFVGAAPVTMETLRSFQSINIPLNEIFGMSECSGPQTVSVPGRIISGSCGIAVDGCEMKVANEDEKGNGELCLKGRHVFMGYLKNVDKTEEALDEDGWLHTGDLATIDKNGFVYITGRIKEIIITAGGENVAPIPIEDTIKKELPIVSNAMVIGDKKKFLSCFLTLKVIVNPNTAEPTDNLSGDAIDFCTSVGSNAKTVSEILSTKDENIMKAIQEGIDRANSQSISRAQKVQKWAILEKDFSIPGGELGPTLKLKRPIVCKMFKDKIDTFYDV</sequence>
<dbReference type="GO" id="GO:0016020">
    <property type="term" value="C:membrane"/>
    <property type="evidence" value="ECO:0007669"/>
    <property type="project" value="TreeGrafter"/>
</dbReference>
<dbReference type="GO" id="GO:0004467">
    <property type="term" value="F:long-chain fatty acid-CoA ligase activity"/>
    <property type="evidence" value="ECO:0007669"/>
    <property type="project" value="UniProtKB-EC"/>
</dbReference>
<dbReference type="EC" id="6.2.1.3" evidence="4"/>
<dbReference type="Proteomes" id="UP001249851">
    <property type="component" value="Unassembled WGS sequence"/>
</dbReference>
<dbReference type="PANTHER" id="PTHR43272:SF32">
    <property type="entry name" value="AMP-DEPENDENT SYNTHETASE_LIGASE DOMAIN-CONTAINING PROTEIN"/>
    <property type="match status" value="1"/>
</dbReference>
<keyword evidence="7" id="KW-1185">Reference proteome</keyword>
<dbReference type="InterPro" id="IPR042099">
    <property type="entry name" value="ANL_N_sf"/>
</dbReference>
<evidence type="ECO:0000256" key="1">
    <source>
        <dbReference type="ARBA" id="ARBA00022598"/>
    </source>
</evidence>
<feature type="domain" description="AMP-dependent synthetase/ligase" evidence="5">
    <location>
        <begin position="59"/>
        <end position="148"/>
    </location>
</feature>
<dbReference type="GO" id="GO:0005783">
    <property type="term" value="C:endoplasmic reticulum"/>
    <property type="evidence" value="ECO:0007669"/>
    <property type="project" value="TreeGrafter"/>
</dbReference>
<evidence type="ECO:0000313" key="7">
    <source>
        <dbReference type="Proteomes" id="UP001249851"/>
    </source>
</evidence>
<comment type="caution">
    <text evidence="6">The sequence shown here is derived from an EMBL/GenBank/DDBJ whole genome shotgun (WGS) entry which is preliminary data.</text>
</comment>
<organism evidence="6 7">
    <name type="scientific">Acropora cervicornis</name>
    <name type="common">Staghorn coral</name>
    <dbReference type="NCBI Taxonomy" id="6130"/>
    <lineage>
        <taxon>Eukaryota</taxon>
        <taxon>Metazoa</taxon>
        <taxon>Cnidaria</taxon>
        <taxon>Anthozoa</taxon>
        <taxon>Hexacorallia</taxon>
        <taxon>Scleractinia</taxon>
        <taxon>Astrocoeniina</taxon>
        <taxon>Acroporidae</taxon>
        <taxon>Acropora</taxon>
    </lineage>
</organism>
<reference evidence="6" key="2">
    <citation type="journal article" date="2023" name="Science">
        <title>Genomic signatures of disease resistance in endangered staghorn corals.</title>
        <authorList>
            <person name="Vollmer S.V."/>
            <person name="Selwyn J.D."/>
            <person name="Despard B.A."/>
            <person name="Roesel C.L."/>
        </authorList>
    </citation>
    <scope>NUCLEOTIDE SEQUENCE</scope>
    <source>
        <strain evidence="6">K2</strain>
    </source>
</reference>
<proteinExistence type="predicted"/>
<accession>A0AAD9Q5X8</accession>